<feature type="transmembrane region" description="Helical" evidence="6">
    <location>
        <begin position="244"/>
        <end position="263"/>
    </location>
</feature>
<dbReference type="PANTHER" id="PTHR32322:SF2">
    <property type="entry name" value="EAMA DOMAIN-CONTAINING PROTEIN"/>
    <property type="match status" value="1"/>
</dbReference>
<keyword evidence="4 6" id="KW-1133">Transmembrane helix</keyword>
<dbReference type="InterPro" id="IPR037185">
    <property type="entry name" value="EmrE-like"/>
</dbReference>
<feature type="transmembrane region" description="Helical" evidence="6">
    <location>
        <begin position="275"/>
        <end position="295"/>
    </location>
</feature>
<feature type="transmembrane region" description="Helical" evidence="6">
    <location>
        <begin position="185"/>
        <end position="206"/>
    </location>
</feature>
<evidence type="ECO:0000259" key="7">
    <source>
        <dbReference type="Pfam" id="PF00892"/>
    </source>
</evidence>
<dbReference type="InterPro" id="IPR000620">
    <property type="entry name" value="EamA_dom"/>
</dbReference>
<evidence type="ECO:0000256" key="3">
    <source>
        <dbReference type="ARBA" id="ARBA00022692"/>
    </source>
</evidence>
<dbReference type="RefSeq" id="WP_053188345.1">
    <property type="nucleotide sequence ID" value="NZ_LGIA01000211.1"/>
</dbReference>
<evidence type="ECO:0000256" key="5">
    <source>
        <dbReference type="ARBA" id="ARBA00023136"/>
    </source>
</evidence>
<dbReference type="EMBL" id="LGIA01000211">
    <property type="protein sequence ID" value="KOH42784.1"/>
    <property type="molecule type" value="Genomic_DNA"/>
</dbReference>
<feature type="transmembrane region" description="Helical" evidence="6">
    <location>
        <begin position="212"/>
        <end position="232"/>
    </location>
</feature>
<dbReference type="GO" id="GO:0016020">
    <property type="term" value="C:membrane"/>
    <property type="evidence" value="ECO:0007669"/>
    <property type="project" value="UniProtKB-SubCell"/>
</dbReference>
<evidence type="ECO:0000256" key="2">
    <source>
        <dbReference type="ARBA" id="ARBA00007362"/>
    </source>
</evidence>
<evidence type="ECO:0000313" key="8">
    <source>
        <dbReference type="EMBL" id="KOH42784.1"/>
    </source>
</evidence>
<keyword evidence="3 6" id="KW-0812">Transmembrane</keyword>
<dbReference type="PANTHER" id="PTHR32322">
    <property type="entry name" value="INNER MEMBRANE TRANSPORTER"/>
    <property type="match status" value="1"/>
</dbReference>
<dbReference type="STRING" id="1409788.NC99_43980"/>
<feature type="transmembrane region" description="Helical" evidence="6">
    <location>
        <begin position="153"/>
        <end position="173"/>
    </location>
</feature>
<feature type="transmembrane region" description="Helical" evidence="6">
    <location>
        <begin position="7"/>
        <end position="25"/>
    </location>
</feature>
<dbReference type="AlphaFoldDB" id="A0A0L8V305"/>
<comment type="similarity">
    <text evidence="2">Belongs to the EamA transporter family.</text>
</comment>
<evidence type="ECO:0000313" key="9">
    <source>
        <dbReference type="Proteomes" id="UP000036958"/>
    </source>
</evidence>
<keyword evidence="9" id="KW-1185">Reference proteome</keyword>
<proteinExistence type="inferred from homology"/>
<feature type="transmembrane region" description="Helical" evidence="6">
    <location>
        <begin position="123"/>
        <end position="141"/>
    </location>
</feature>
<sequence>MTNNQKGIAYAVVTAFFWGFLAIFLKIAVQEVAPQTIVWFRFVVAFTLLAGWQLIKHPQSLRILIRPPRLLVLAAIGLSWNYLGFMLGIHYTSPSNAQLVIQTGPILLVLASVIFFKEKIRKMQLLGFFIAAVGFAFFYSQQIKLMIGQEGQYNMGVLLTFSGALAWATYAVLQKRLVISHATGTLNLFLFGFPALIYLPFVDFAPLLELSWIWWAILVFLGVNTLIAYSCLAQALKYTQANKVSIIVILNPMITFAVMGILSKMNVSWIEAERFSVLSFLGAIIILAGAILVVGRKKSKAIPAKPNEH</sequence>
<evidence type="ECO:0000256" key="4">
    <source>
        <dbReference type="ARBA" id="ARBA00022989"/>
    </source>
</evidence>
<gene>
    <name evidence="8" type="ORF">NC99_43980</name>
</gene>
<reference evidence="9" key="1">
    <citation type="submission" date="2015-07" db="EMBL/GenBank/DDBJ databases">
        <title>Genome sequencing of Sunxiuqinia dokdonensis strain SK.</title>
        <authorList>
            <person name="Ahn S."/>
            <person name="Kim B.-C."/>
        </authorList>
    </citation>
    <scope>NUCLEOTIDE SEQUENCE [LARGE SCALE GENOMIC DNA]</scope>
    <source>
        <strain evidence="9">SK</strain>
    </source>
</reference>
<feature type="transmembrane region" description="Helical" evidence="6">
    <location>
        <begin position="70"/>
        <end position="91"/>
    </location>
</feature>
<feature type="domain" description="EamA" evidence="7">
    <location>
        <begin position="6"/>
        <end position="138"/>
    </location>
</feature>
<keyword evidence="5 6" id="KW-0472">Membrane</keyword>
<dbReference type="SUPFAM" id="SSF103481">
    <property type="entry name" value="Multidrug resistance efflux transporter EmrE"/>
    <property type="match status" value="2"/>
</dbReference>
<feature type="transmembrane region" description="Helical" evidence="6">
    <location>
        <begin position="37"/>
        <end position="55"/>
    </location>
</feature>
<dbReference type="OrthoDB" id="9811486at2"/>
<accession>A0A0L8V305</accession>
<comment type="subcellular location">
    <subcellularLocation>
        <location evidence="1">Membrane</location>
        <topology evidence="1">Multi-pass membrane protein</topology>
    </subcellularLocation>
</comment>
<feature type="transmembrane region" description="Helical" evidence="6">
    <location>
        <begin position="97"/>
        <end position="116"/>
    </location>
</feature>
<comment type="caution">
    <text evidence="8">The sequence shown here is derived from an EMBL/GenBank/DDBJ whole genome shotgun (WGS) entry which is preliminary data.</text>
</comment>
<organism evidence="8 9">
    <name type="scientific">Sunxiuqinia dokdonensis</name>
    <dbReference type="NCBI Taxonomy" id="1409788"/>
    <lineage>
        <taxon>Bacteria</taxon>
        <taxon>Pseudomonadati</taxon>
        <taxon>Bacteroidota</taxon>
        <taxon>Bacteroidia</taxon>
        <taxon>Marinilabiliales</taxon>
        <taxon>Prolixibacteraceae</taxon>
        <taxon>Sunxiuqinia</taxon>
    </lineage>
</organism>
<evidence type="ECO:0000256" key="1">
    <source>
        <dbReference type="ARBA" id="ARBA00004141"/>
    </source>
</evidence>
<dbReference type="Proteomes" id="UP000036958">
    <property type="component" value="Unassembled WGS sequence"/>
</dbReference>
<feature type="domain" description="EamA" evidence="7">
    <location>
        <begin position="155"/>
        <end position="294"/>
    </location>
</feature>
<name>A0A0L8V305_9BACT</name>
<dbReference type="Pfam" id="PF00892">
    <property type="entry name" value="EamA"/>
    <property type="match status" value="2"/>
</dbReference>
<dbReference type="InterPro" id="IPR050638">
    <property type="entry name" value="AA-Vitamin_Transporters"/>
</dbReference>
<protein>
    <recommendedName>
        <fullName evidence="7">EamA domain-containing protein</fullName>
    </recommendedName>
</protein>
<evidence type="ECO:0000256" key="6">
    <source>
        <dbReference type="SAM" id="Phobius"/>
    </source>
</evidence>